<gene>
    <name evidence="2" type="ORF">GO499_10245</name>
</gene>
<organism evidence="2 3">
    <name type="scientific">Algicella marina</name>
    <dbReference type="NCBI Taxonomy" id="2683284"/>
    <lineage>
        <taxon>Bacteria</taxon>
        <taxon>Pseudomonadati</taxon>
        <taxon>Pseudomonadota</taxon>
        <taxon>Alphaproteobacteria</taxon>
        <taxon>Rhodobacterales</taxon>
        <taxon>Paracoccaceae</taxon>
        <taxon>Algicella</taxon>
    </lineage>
</organism>
<accession>A0A6P1T0L3</accession>
<feature type="transmembrane region" description="Helical" evidence="1">
    <location>
        <begin position="312"/>
        <end position="334"/>
    </location>
</feature>
<evidence type="ECO:0000313" key="2">
    <source>
        <dbReference type="EMBL" id="QHQ35537.1"/>
    </source>
</evidence>
<protein>
    <submittedName>
        <fullName evidence="2">DUF4153 domain-containing protein</fullName>
    </submittedName>
</protein>
<keyword evidence="1" id="KW-1133">Transmembrane helix</keyword>
<keyword evidence="1" id="KW-0812">Transmembrane</keyword>
<reference evidence="2 3" key="1">
    <citation type="submission" date="2019-12" db="EMBL/GenBank/DDBJ databases">
        <title>Complete genome sequence of Algicella marina strain 9Alg 56(T) isolated from the red alga Tichocarpus crinitus.</title>
        <authorList>
            <person name="Kim S.-G."/>
            <person name="Nedashkovskaya O.I."/>
        </authorList>
    </citation>
    <scope>NUCLEOTIDE SEQUENCE [LARGE SCALE GENOMIC DNA]</scope>
    <source>
        <strain evidence="2 3">9Alg 56</strain>
    </source>
</reference>
<dbReference type="InterPro" id="IPR025291">
    <property type="entry name" value="DUF4153"/>
</dbReference>
<keyword evidence="1" id="KW-0472">Membrane</keyword>
<dbReference type="AlphaFoldDB" id="A0A6P1T0L3"/>
<feature type="transmembrane region" description="Helical" evidence="1">
    <location>
        <begin position="104"/>
        <end position="124"/>
    </location>
</feature>
<name>A0A6P1T0L3_9RHOB</name>
<feature type="transmembrane region" description="Helical" evidence="1">
    <location>
        <begin position="7"/>
        <end position="25"/>
    </location>
</feature>
<feature type="transmembrane region" description="Helical" evidence="1">
    <location>
        <begin position="37"/>
        <end position="57"/>
    </location>
</feature>
<feature type="transmembrane region" description="Helical" evidence="1">
    <location>
        <begin position="346"/>
        <end position="366"/>
    </location>
</feature>
<dbReference type="KEGG" id="amaq:GO499_10245"/>
<feature type="transmembrane region" description="Helical" evidence="1">
    <location>
        <begin position="177"/>
        <end position="195"/>
    </location>
</feature>
<evidence type="ECO:0000256" key="1">
    <source>
        <dbReference type="SAM" id="Phobius"/>
    </source>
</evidence>
<sequence>MTAERLRLVLGATGAVAGFAYYILLEEQALAMAPASLHRFVVYFAIAFFPAFGLLAGPLLPAVAALRAAIIATALSLLVVLAGLRFTVDRPSDILEPASSGLMIGPFLLLVTLLIPLSVTRQWFDYATFFRSAWSAALKTIIALLFLLLFWAVYFLSNALLELVGIDILDDLASEEVFSITLSGAVLGVVLAIAFELDELITTILRLVFGLLRLLLLPVTAVATLFVIAALVQGLDVVFSQRSAAGTMLAMTAGAMLLVIATLGTKDEDFARHLILLWSLRILGAALPIMVSIAIYALWLRIGEYGWTPDRLAGILAAAVALIFTLPVAAYALPSRSDWQRHVRNGLLWSVLATVGIAILWFTPLLDAQRISARSQLARLTGGLTDPATYSYYPLAHEWGKAGKNALDSFKAMKPGPEVQSLIAAAERADNKWAAEQVATRAGNASSWRQLFARIETRPAAATLPPIEDVASDSLAHSPPNGHNASCLQENEPRCIAVAGDFLPRVSGIEWAIVSQQYPGTYPQVTLLYSDAGVWHFSSFGVDFSAEDDADLISILRDRPLEWIDPGVRGLAIGNTTLMPMNPRN</sequence>
<proteinExistence type="predicted"/>
<dbReference type="RefSeq" id="WP_161862097.1">
    <property type="nucleotide sequence ID" value="NZ_CP046620.1"/>
</dbReference>
<dbReference type="Pfam" id="PF13687">
    <property type="entry name" value="DUF4153"/>
    <property type="match status" value="1"/>
</dbReference>
<keyword evidence="3" id="KW-1185">Reference proteome</keyword>
<feature type="transmembrane region" description="Helical" evidence="1">
    <location>
        <begin position="64"/>
        <end position="84"/>
    </location>
</feature>
<feature type="transmembrane region" description="Helical" evidence="1">
    <location>
        <begin position="136"/>
        <end position="157"/>
    </location>
</feature>
<evidence type="ECO:0000313" key="3">
    <source>
        <dbReference type="Proteomes" id="UP000464495"/>
    </source>
</evidence>
<feature type="transmembrane region" description="Helical" evidence="1">
    <location>
        <begin position="275"/>
        <end position="300"/>
    </location>
</feature>
<dbReference type="EMBL" id="CP046620">
    <property type="protein sequence ID" value="QHQ35537.1"/>
    <property type="molecule type" value="Genomic_DNA"/>
</dbReference>
<feature type="transmembrane region" description="Helical" evidence="1">
    <location>
        <begin position="244"/>
        <end position="263"/>
    </location>
</feature>
<dbReference type="Proteomes" id="UP000464495">
    <property type="component" value="Chromosome"/>
</dbReference>
<feature type="transmembrane region" description="Helical" evidence="1">
    <location>
        <begin position="207"/>
        <end position="232"/>
    </location>
</feature>